<evidence type="ECO:0000313" key="6">
    <source>
        <dbReference type="Proteomes" id="UP001558613"/>
    </source>
</evidence>
<evidence type="ECO:0000256" key="1">
    <source>
        <dbReference type="SAM" id="Coils"/>
    </source>
</evidence>
<name>A0ABR3M9A7_9TELE</name>
<dbReference type="InterPro" id="IPR042566">
    <property type="entry name" value="L1_C"/>
</dbReference>
<dbReference type="PANTHER" id="PTHR11505">
    <property type="entry name" value="L1 TRANSPOSABLE ELEMENT-RELATED"/>
    <property type="match status" value="1"/>
</dbReference>
<gene>
    <name evidence="4" type="ORF">QQF64_008673</name>
    <name evidence="3" type="ORF">QQF64_019104</name>
    <name evidence="5" type="ORF">QQF64_027794</name>
</gene>
<comment type="caution">
    <text evidence="4">The sequence shown here is derived from an EMBL/GenBank/DDBJ whole genome shotgun (WGS) entry which is preliminary data.</text>
</comment>
<accession>A0ABR3M9A7</accession>
<evidence type="ECO:0000256" key="2">
    <source>
        <dbReference type="SAM" id="MobiDB-lite"/>
    </source>
</evidence>
<keyword evidence="6" id="KW-1185">Reference proteome</keyword>
<evidence type="ECO:0000313" key="5">
    <source>
        <dbReference type="EMBL" id="KAL1274980.1"/>
    </source>
</evidence>
<dbReference type="EMBL" id="JAYMGO010000015">
    <property type="protein sequence ID" value="KAL1260846.1"/>
    <property type="molecule type" value="Genomic_DNA"/>
</dbReference>
<evidence type="ECO:0000313" key="3">
    <source>
        <dbReference type="EMBL" id="KAL1251308.1"/>
    </source>
</evidence>
<dbReference type="InterPro" id="IPR004244">
    <property type="entry name" value="Transposase_22"/>
</dbReference>
<dbReference type="Gene3D" id="3.30.250.20">
    <property type="entry name" value="L1 transposable element, C-terminal domain"/>
    <property type="match status" value="1"/>
</dbReference>
<keyword evidence="1" id="KW-0175">Coiled coil</keyword>
<protein>
    <recommendedName>
        <fullName evidence="7">LINE-1 type transposase domain-containing 1</fullName>
    </recommendedName>
</protein>
<evidence type="ECO:0000313" key="4">
    <source>
        <dbReference type="EMBL" id="KAL1260846.1"/>
    </source>
</evidence>
<reference evidence="4 6" key="1">
    <citation type="submission" date="2023-09" db="EMBL/GenBank/DDBJ databases">
        <authorList>
            <person name="Wang M."/>
        </authorList>
    </citation>
    <scope>NUCLEOTIDE SEQUENCE [LARGE SCALE GENOMIC DNA]</scope>
    <source>
        <strain evidence="4">GT-2023</strain>
        <tissue evidence="4">Liver</tissue>
    </source>
</reference>
<dbReference type="Gene3D" id="3.30.70.1820">
    <property type="entry name" value="L1 transposable element, RRM domain"/>
    <property type="match status" value="1"/>
</dbReference>
<feature type="coiled-coil region" evidence="1">
    <location>
        <begin position="83"/>
        <end position="145"/>
    </location>
</feature>
<dbReference type="EMBL" id="JAYMGO010000005">
    <property type="protein sequence ID" value="KAL1274980.1"/>
    <property type="molecule type" value="Genomic_DNA"/>
</dbReference>
<feature type="region of interest" description="Disordered" evidence="2">
    <location>
        <begin position="178"/>
        <end position="198"/>
    </location>
</feature>
<dbReference type="EMBL" id="JAYMGO010000022">
    <property type="protein sequence ID" value="KAL1251308.1"/>
    <property type="molecule type" value="Genomic_DNA"/>
</dbReference>
<organism evidence="4 6">
    <name type="scientific">Cirrhinus molitorella</name>
    <name type="common">mud carp</name>
    <dbReference type="NCBI Taxonomy" id="172907"/>
    <lineage>
        <taxon>Eukaryota</taxon>
        <taxon>Metazoa</taxon>
        <taxon>Chordata</taxon>
        <taxon>Craniata</taxon>
        <taxon>Vertebrata</taxon>
        <taxon>Euteleostomi</taxon>
        <taxon>Actinopterygii</taxon>
        <taxon>Neopterygii</taxon>
        <taxon>Teleostei</taxon>
        <taxon>Ostariophysi</taxon>
        <taxon>Cypriniformes</taxon>
        <taxon>Cyprinidae</taxon>
        <taxon>Labeoninae</taxon>
        <taxon>Labeonini</taxon>
        <taxon>Cirrhinus</taxon>
    </lineage>
</organism>
<proteinExistence type="predicted"/>
<sequence length="297" mass="33636">MSNSKQKPAPPLVPPTTRSTASIAGKLAAMAAASNVEKQAVTETFESVSMDQLISELTKQRISIREDISTLIQESIGPLQSSVNALRETVENFQSRLTATESLAGENFEKVIAAENAIKTLQTQNTSLLDRIEDLENRSRRANLRIVNVPEGIENGQDPVTFVAEMLLEMTGTEVFDKPPSLERAHRSPGQKPADGRKPRPFVVCFHRFQEKERLLRWARRHEMKYKGNPVRVYQDLSAALSRKRSSYNGIKQSLYQKGIRFQLLYPARLRVTFNEETLIFSTPEEAKQFYDQRVNV</sequence>
<dbReference type="Proteomes" id="UP001558613">
    <property type="component" value="Unassembled WGS sequence"/>
</dbReference>
<evidence type="ECO:0008006" key="7">
    <source>
        <dbReference type="Google" id="ProtNLM"/>
    </source>
</evidence>